<dbReference type="EMBL" id="CACRYJ010000022">
    <property type="protein sequence ID" value="VZO36445.1"/>
    <property type="molecule type" value="Genomic_DNA"/>
</dbReference>
<evidence type="ECO:0000313" key="4">
    <source>
        <dbReference type="Proteomes" id="UP000419743"/>
    </source>
</evidence>
<sequence length="174" mass="19356">MRSTHTPRATGRREERAGTAYLVFERTFRAPIADVWAATTESDRLVRWIGHWAGVPSSGSVSFWMTAEAADAPEETIRIDVCDAPRRLVMRSARPDDSALEWTWQIDLAEADGVTTLKFAQEVGSDVLAESVGPGWDYYLDRMVAAETGADLAAIDFDQYYPALAAHYRAELAR</sequence>
<dbReference type="AlphaFoldDB" id="A0A7M4DHQ2"/>
<reference evidence="3 4" key="1">
    <citation type="submission" date="2019-11" db="EMBL/GenBank/DDBJ databases">
        <authorList>
            <person name="Criscuolo A."/>
        </authorList>
    </citation>
    <scope>NUCLEOTIDE SEQUENCE [LARGE SCALE GENOMIC DNA]</scope>
    <source>
        <strain evidence="3">CIP111667</strain>
    </source>
</reference>
<comment type="caution">
    <text evidence="3">The sequence shown here is derived from an EMBL/GenBank/DDBJ whole genome shotgun (WGS) entry which is preliminary data.</text>
</comment>
<dbReference type="Pfam" id="PF08327">
    <property type="entry name" value="AHSA1"/>
    <property type="match status" value="1"/>
</dbReference>
<dbReference type="InterPro" id="IPR023393">
    <property type="entry name" value="START-like_dom_sf"/>
</dbReference>
<evidence type="ECO:0000256" key="1">
    <source>
        <dbReference type="ARBA" id="ARBA00006817"/>
    </source>
</evidence>
<evidence type="ECO:0000259" key="2">
    <source>
        <dbReference type="Pfam" id="PF08327"/>
    </source>
</evidence>
<protein>
    <recommendedName>
        <fullName evidence="2">Activator of Hsp90 ATPase homologue 1/2-like C-terminal domain-containing protein</fullName>
    </recommendedName>
</protein>
<feature type="domain" description="Activator of Hsp90 ATPase homologue 1/2-like C-terminal" evidence="2">
    <location>
        <begin position="29"/>
        <end position="145"/>
    </location>
</feature>
<proteinExistence type="inferred from homology"/>
<organism evidence="3 4">
    <name type="scientific">Occultella aeris</name>
    <dbReference type="NCBI Taxonomy" id="2761496"/>
    <lineage>
        <taxon>Bacteria</taxon>
        <taxon>Bacillati</taxon>
        <taxon>Actinomycetota</taxon>
        <taxon>Actinomycetes</taxon>
        <taxon>Micrococcales</taxon>
        <taxon>Ruaniaceae</taxon>
        <taxon>Occultella</taxon>
    </lineage>
</organism>
<keyword evidence="4" id="KW-1185">Reference proteome</keyword>
<dbReference type="Gene3D" id="3.30.530.20">
    <property type="match status" value="1"/>
</dbReference>
<name>A0A7M4DHQ2_9MICO</name>
<evidence type="ECO:0000313" key="3">
    <source>
        <dbReference type="EMBL" id="VZO36445.1"/>
    </source>
</evidence>
<dbReference type="RefSeq" id="WP_156740468.1">
    <property type="nucleotide sequence ID" value="NZ_CACRYJ010000022.1"/>
</dbReference>
<dbReference type="SUPFAM" id="SSF55961">
    <property type="entry name" value="Bet v1-like"/>
    <property type="match status" value="1"/>
</dbReference>
<gene>
    <name evidence="3" type="ORF">HALOF300_01651</name>
</gene>
<accession>A0A7M4DHQ2</accession>
<dbReference type="InterPro" id="IPR013538">
    <property type="entry name" value="ASHA1/2-like_C"/>
</dbReference>
<dbReference type="Proteomes" id="UP000419743">
    <property type="component" value="Unassembled WGS sequence"/>
</dbReference>
<comment type="similarity">
    <text evidence="1">Belongs to the AHA1 family.</text>
</comment>